<sequence length="89" mass="10175">MKKIKDSALNTCSFLQLVHCVFYAIPNKFRDEIMKECGISIPTYYRRVRHDGPKCSNAEKDKIAQIAIDNLKAAISECEALISKRKQLN</sequence>
<dbReference type="Proteomes" id="UP000240978">
    <property type="component" value="Unassembled WGS sequence"/>
</dbReference>
<comment type="caution">
    <text evidence="1">The sequence shown here is derived from an EMBL/GenBank/DDBJ whole genome shotgun (WGS) entry which is preliminary data.</text>
</comment>
<evidence type="ECO:0000313" key="2">
    <source>
        <dbReference type="Proteomes" id="UP000240978"/>
    </source>
</evidence>
<keyword evidence="2" id="KW-1185">Reference proteome</keyword>
<protein>
    <submittedName>
        <fullName evidence="1">Uncharacterized protein</fullName>
    </submittedName>
</protein>
<evidence type="ECO:0000313" key="1">
    <source>
        <dbReference type="EMBL" id="PSL24425.1"/>
    </source>
</evidence>
<proteinExistence type="predicted"/>
<gene>
    <name evidence="1" type="ORF">CLV42_11511</name>
</gene>
<dbReference type="OrthoDB" id="672834at2"/>
<dbReference type="AlphaFoldDB" id="A0A2P8FRZ4"/>
<accession>A0A2P8FRZ4</accession>
<name>A0A2P8FRZ4_9BACT</name>
<organism evidence="1 2">
    <name type="scientific">Chitinophaga ginsengisoli</name>
    <dbReference type="NCBI Taxonomy" id="363837"/>
    <lineage>
        <taxon>Bacteria</taxon>
        <taxon>Pseudomonadati</taxon>
        <taxon>Bacteroidota</taxon>
        <taxon>Chitinophagia</taxon>
        <taxon>Chitinophagales</taxon>
        <taxon>Chitinophagaceae</taxon>
        <taxon>Chitinophaga</taxon>
    </lineage>
</organism>
<reference evidence="1 2" key="1">
    <citation type="submission" date="2018-03" db="EMBL/GenBank/DDBJ databases">
        <title>Genomic Encyclopedia of Archaeal and Bacterial Type Strains, Phase II (KMG-II): from individual species to whole genera.</title>
        <authorList>
            <person name="Goeker M."/>
        </authorList>
    </citation>
    <scope>NUCLEOTIDE SEQUENCE [LARGE SCALE GENOMIC DNA]</scope>
    <source>
        <strain evidence="1 2">DSM 18107</strain>
    </source>
</reference>
<dbReference type="RefSeq" id="WP_106604987.1">
    <property type="nucleotide sequence ID" value="NZ_PYGK01000015.1"/>
</dbReference>
<dbReference type="EMBL" id="PYGK01000015">
    <property type="protein sequence ID" value="PSL24425.1"/>
    <property type="molecule type" value="Genomic_DNA"/>
</dbReference>